<reference evidence="3 4" key="1">
    <citation type="submission" date="2019-07" db="EMBL/GenBank/DDBJ databases">
        <authorList>
            <person name="Hibberd C M."/>
            <person name="Gehrig L. J."/>
            <person name="Chang H.-W."/>
            <person name="Venkatesh S."/>
        </authorList>
    </citation>
    <scope>NUCLEOTIDE SEQUENCE [LARGE SCALE GENOMIC DNA]</scope>
    <source>
        <strain evidence="3">Blautia_luti_SSTS_Bg7063</strain>
    </source>
</reference>
<dbReference type="NCBIfam" id="NF038011">
    <property type="entry name" value="PelF"/>
    <property type="match status" value="1"/>
</dbReference>
<dbReference type="Proteomes" id="UP000408482">
    <property type="component" value="Unassembled WGS sequence"/>
</dbReference>
<dbReference type="InterPro" id="IPR047691">
    <property type="entry name" value="PelF-like"/>
</dbReference>
<feature type="domain" description="Glycosyl transferase family 1" evidence="1">
    <location>
        <begin position="282"/>
        <end position="450"/>
    </location>
</feature>
<dbReference type="SUPFAM" id="SSF53756">
    <property type="entry name" value="UDP-Glycosyltransferase/glycogen phosphorylase"/>
    <property type="match status" value="1"/>
</dbReference>
<dbReference type="Pfam" id="PF00534">
    <property type="entry name" value="Glycos_transf_1"/>
    <property type="match status" value="1"/>
</dbReference>
<dbReference type="EC" id="2.4.-.-" evidence="3"/>
<keyword evidence="3" id="KW-0328">Glycosyltransferase</keyword>
<dbReference type="Pfam" id="PF11997">
    <property type="entry name" value="DUF3492"/>
    <property type="match status" value="1"/>
</dbReference>
<dbReference type="AlphaFoldDB" id="A0A564VBC9"/>
<dbReference type="RefSeq" id="WP_144092107.1">
    <property type="nucleotide sequence ID" value="NZ_CABHMX010000021.1"/>
</dbReference>
<dbReference type="PANTHER" id="PTHR12526">
    <property type="entry name" value="GLYCOSYLTRANSFERASE"/>
    <property type="match status" value="1"/>
</dbReference>
<gene>
    <name evidence="3" type="primary">epsD</name>
    <name evidence="3" type="ORF">RSSSTS7063_01978</name>
</gene>
<sequence>MKVCIVAEGCYPYVVGGVSGWINSLIKSFPNVEFILLAIVANRSFRGKFVYELPENLTQVYEVYLEDSEWEGGDRKRKRRKKVHISRKEYEELLNMVLNRKTDWGVIFDLFHKKRLSVDDLLMDEDFFMIARECYNRNYSNINFSDFLWTLRSIYLPMFWTLKMDVPKADLYHCVATGYSGILGSMAKHFHGSSLLISEHGIYTREREEELIKAAWVRGVYKNIWIEQFKKMSLLAYEKADTVTCLYDHARELQIELGCPEEKIKVTPNGINTEALADLPGKNEEEQQFINAGAVLRVTPIKDVKTMIQAFDFAKKSVKNLKLWIMGPADEDVKYAQECYDLVESLGTKDIEFTGRVNVKDYLGKMDFTLLTSISEGQPLTILESYAAHKPVIATDVGNCRELIYGSNDDFGEAGILTHIMNIEEIAHAMVTMSSQEEERLRMGEAGYKRVNAFYRIEQMKAVYQDIYKGFADKQGLEWTEEPFSIGE</sequence>
<accession>A0A564VBC9</accession>
<dbReference type="EMBL" id="CABHNW010000003">
    <property type="protein sequence ID" value="VUX29597.1"/>
    <property type="molecule type" value="Genomic_DNA"/>
</dbReference>
<proteinExistence type="predicted"/>
<keyword evidence="3" id="KW-0808">Transferase</keyword>
<evidence type="ECO:0000313" key="3">
    <source>
        <dbReference type="EMBL" id="VUX29597.1"/>
    </source>
</evidence>
<dbReference type="Gene3D" id="3.40.50.2000">
    <property type="entry name" value="Glycogen Phosphorylase B"/>
    <property type="match status" value="2"/>
</dbReference>
<dbReference type="PANTHER" id="PTHR12526:SF608">
    <property type="entry name" value="PELF"/>
    <property type="match status" value="1"/>
</dbReference>
<evidence type="ECO:0000313" key="4">
    <source>
        <dbReference type="Proteomes" id="UP000408482"/>
    </source>
</evidence>
<keyword evidence="4" id="KW-1185">Reference proteome</keyword>
<feature type="domain" description="DUF3492" evidence="2">
    <location>
        <begin position="1"/>
        <end position="262"/>
    </location>
</feature>
<dbReference type="InterPro" id="IPR001296">
    <property type="entry name" value="Glyco_trans_1"/>
</dbReference>
<organism evidence="3 4">
    <name type="scientific">Blautia luti</name>
    <dbReference type="NCBI Taxonomy" id="89014"/>
    <lineage>
        <taxon>Bacteria</taxon>
        <taxon>Bacillati</taxon>
        <taxon>Bacillota</taxon>
        <taxon>Clostridia</taxon>
        <taxon>Lachnospirales</taxon>
        <taxon>Lachnospiraceae</taxon>
        <taxon>Blautia</taxon>
    </lineage>
</organism>
<evidence type="ECO:0000259" key="2">
    <source>
        <dbReference type="Pfam" id="PF11997"/>
    </source>
</evidence>
<dbReference type="InterPro" id="IPR022622">
    <property type="entry name" value="DUF3492"/>
</dbReference>
<dbReference type="GO" id="GO:0016757">
    <property type="term" value="F:glycosyltransferase activity"/>
    <property type="evidence" value="ECO:0007669"/>
    <property type="project" value="UniProtKB-KW"/>
</dbReference>
<protein>
    <submittedName>
        <fullName evidence="3">Glycosyltransferase EpsD</fullName>
        <ecNumber evidence="3">2.4.-.-</ecNumber>
    </submittedName>
</protein>
<evidence type="ECO:0000259" key="1">
    <source>
        <dbReference type="Pfam" id="PF00534"/>
    </source>
</evidence>
<name>A0A564VBC9_9FIRM</name>